<keyword evidence="3" id="KW-0813">Transport</keyword>
<dbReference type="PANTHER" id="PTHR10662">
    <property type="entry name" value="NUCLEAR RNA EXPORT FACTOR"/>
    <property type="match status" value="1"/>
</dbReference>
<dbReference type="PANTHER" id="PTHR10662:SF22">
    <property type="entry name" value="NUCLEAR RNA EXPORT FACTOR 1"/>
    <property type="match status" value="1"/>
</dbReference>
<dbReference type="AlphaFoldDB" id="A0A5E4QGA2"/>
<dbReference type="SUPFAM" id="SSF52058">
    <property type="entry name" value="L domain-like"/>
    <property type="match status" value="1"/>
</dbReference>
<evidence type="ECO:0000256" key="6">
    <source>
        <dbReference type="SAM" id="MobiDB-lite"/>
    </source>
</evidence>
<keyword evidence="5" id="KW-0539">Nucleus</keyword>
<feature type="domain" description="NTF2" evidence="7">
    <location>
        <begin position="614"/>
        <end position="763"/>
    </location>
</feature>
<dbReference type="PROSITE" id="PS50177">
    <property type="entry name" value="NTF2_DOMAIN"/>
    <property type="match status" value="1"/>
</dbReference>
<dbReference type="GO" id="GO:0016973">
    <property type="term" value="P:poly(A)+ mRNA export from nucleus"/>
    <property type="evidence" value="ECO:0007669"/>
    <property type="project" value="TreeGrafter"/>
</dbReference>
<dbReference type="SUPFAM" id="SSF54427">
    <property type="entry name" value="NTF2-like"/>
    <property type="match status" value="1"/>
</dbReference>
<name>A0A5E4QGA2_9NEOP</name>
<dbReference type="SMART" id="SM00365">
    <property type="entry name" value="LRR_SD22"/>
    <property type="match status" value="2"/>
</dbReference>
<dbReference type="Pfam" id="PF24048">
    <property type="entry name" value="LRR_NXF1-5"/>
    <property type="match status" value="1"/>
</dbReference>
<dbReference type="SUPFAM" id="SSF46934">
    <property type="entry name" value="UBA-like"/>
    <property type="match status" value="1"/>
</dbReference>
<dbReference type="Pfam" id="PF22602">
    <property type="entry name" value="NXF_NTF2"/>
    <property type="match status" value="1"/>
</dbReference>
<evidence type="ECO:0000256" key="5">
    <source>
        <dbReference type="ARBA" id="ARBA00023242"/>
    </source>
</evidence>
<feature type="compositionally biased region" description="Polar residues" evidence="6">
    <location>
        <begin position="134"/>
        <end position="148"/>
    </location>
</feature>
<dbReference type="Proteomes" id="UP000324832">
    <property type="component" value="Unassembled WGS sequence"/>
</dbReference>
<keyword evidence="4" id="KW-0509">mRNA transport</keyword>
<dbReference type="InterPro" id="IPR009060">
    <property type="entry name" value="UBA-like_sf"/>
</dbReference>
<dbReference type="Gene3D" id="3.10.450.50">
    <property type="match status" value="1"/>
</dbReference>
<dbReference type="InterPro" id="IPR018222">
    <property type="entry name" value="Nuclear_transport_factor_2_euk"/>
</dbReference>
<sequence length="848" mass="97116">MSQSYLQRSNSTNNQYFDDFENDKNFIHFEEPEETSTNEPMLDVQCSKAVESSSTDVEPATIILRGSRPEAKIPIILRRNISKTTQGGTHNIESSETTKAPAVTMPKVSPAPIENIWSNNIELVNETKKKGKKPNTSGGYNQNSNVQSFTTPGVAQLRKEISEEYNKWTHAGKLDHQPTIKDYHQTFAQSPNMVSQTSDLTLQIPSNSLHQIYSDISDKPSVEQYSPTDVYNEETGGIQGLELEDNSSQESGQKRLSAFQRLGPVMCQPKKPKLTINLSVDKEQSVREVVDVTEQYLSVHEREYIIKSEDPIVMRYRDSWPWKTNPIPIKRRAYRRHSKTVMMLEKEQFDEEYKQDNVFIDVLVTGYPPSWTKENVLDAVLENCKDISFIPCFIKFTPKECEFLVNRSRLALLNLHAMGLILPAGDVDLIVSVAVTYTKTTHLDFIPRTVLRTKLNSCYDAENHKLDLSEFTLKPDISHFIYFPMHRTANQADLFSVPQINWENLKELDLSHNRISKIEGFDLARTTPNLKRLNLSHNKIERVISLISCKGIMLRSLSLEGNPLCWNYVDGDHYIKVVRTLFPSLRELDGIPITLKGDMPTVKQNYCPEGAQPVVEKFIDVFIPLLNLPRGERRSIQTLYHADAMLTVTCRSKLRFGRDAKALRSLFCMSRELNEKDRTYVHGVEKIVRQFKRWPDFVHDVTSMLVDVMYHDDSTTVIRMSGVLTVTSSSLADDEHLLAYSRTVVLKVYGGLEYKIHNEMLYWDEPTAECVAQAFHKTLPTKTLSIKFEGTPDDEIKKHLIKIFTKLTSLGSKTSERCLTEKDWNIKDALEYVVKLVKLDNIDLLNKE</sequence>
<evidence type="ECO:0000313" key="8">
    <source>
        <dbReference type="EMBL" id="VVC96546.1"/>
    </source>
</evidence>
<evidence type="ECO:0000256" key="4">
    <source>
        <dbReference type="ARBA" id="ARBA00022816"/>
    </source>
</evidence>
<dbReference type="Gene3D" id="3.80.10.10">
    <property type="entry name" value="Ribonuclease Inhibitor"/>
    <property type="match status" value="1"/>
</dbReference>
<comment type="similarity">
    <text evidence="2">Belongs to the NXF family.</text>
</comment>
<dbReference type="InterPro" id="IPR032675">
    <property type="entry name" value="LRR_dom_sf"/>
</dbReference>
<feature type="region of interest" description="Disordered" evidence="6">
    <location>
        <begin position="128"/>
        <end position="148"/>
    </location>
</feature>
<comment type="subcellular location">
    <subcellularLocation>
        <location evidence="1">Nucleus</location>
    </subcellularLocation>
</comment>
<dbReference type="InterPro" id="IPR030217">
    <property type="entry name" value="NXF_fam"/>
</dbReference>
<protein>
    <recommendedName>
        <fullName evidence="7">NTF2 domain-containing protein</fullName>
    </recommendedName>
</protein>
<evidence type="ECO:0000256" key="1">
    <source>
        <dbReference type="ARBA" id="ARBA00004123"/>
    </source>
</evidence>
<dbReference type="GO" id="GO:0003723">
    <property type="term" value="F:RNA binding"/>
    <property type="evidence" value="ECO:0007669"/>
    <property type="project" value="TreeGrafter"/>
</dbReference>
<gene>
    <name evidence="8" type="ORF">LSINAPIS_LOCUS8023</name>
</gene>
<dbReference type="InterPro" id="IPR001611">
    <property type="entry name" value="Leu-rich_rpt"/>
</dbReference>
<dbReference type="PROSITE" id="PS51450">
    <property type="entry name" value="LRR"/>
    <property type="match status" value="2"/>
</dbReference>
<dbReference type="InterPro" id="IPR032710">
    <property type="entry name" value="NTF2-like_dom_sf"/>
</dbReference>
<evidence type="ECO:0000313" key="9">
    <source>
        <dbReference type="Proteomes" id="UP000324832"/>
    </source>
</evidence>
<keyword evidence="9" id="KW-1185">Reference proteome</keyword>
<dbReference type="InterPro" id="IPR002075">
    <property type="entry name" value="NTF2_dom"/>
</dbReference>
<evidence type="ECO:0000259" key="7">
    <source>
        <dbReference type="PROSITE" id="PS50177"/>
    </source>
</evidence>
<evidence type="ECO:0000256" key="3">
    <source>
        <dbReference type="ARBA" id="ARBA00022448"/>
    </source>
</evidence>
<organism evidence="8 9">
    <name type="scientific">Leptidea sinapis</name>
    <dbReference type="NCBI Taxonomy" id="189913"/>
    <lineage>
        <taxon>Eukaryota</taxon>
        <taxon>Metazoa</taxon>
        <taxon>Ecdysozoa</taxon>
        <taxon>Arthropoda</taxon>
        <taxon>Hexapoda</taxon>
        <taxon>Insecta</taxon>
        <taxon>Pterygota</taxon>
        <taxon>Neoptera</taxon>
        <taxon>Endopterygota</taxon>
        <taxon>Lepidoptera</taxon>
        <taxon>Glossata</taxon>
        <taxon>Ditrysia</taxon>
        <taxon>Papilionoidea</taxon>
        <taxon>Pieridae</taxon>
        <taxon>Dismorphiinae</taxon>
        <taxon>Leptidea</taxon>
    </lineage>
</organism>
<dbReference type="InterPro" id="IPR057125">
    <property type="entry name" value="NXF1/2/3/5-like_LRR"/>
</dbReference>
<reference evidence="8 9" key="1">
    <citation type="submission" date="2017-07" db="EMBL/GenBank/DDBJ databases">
        <authorList>
            <person name="Talla V."/>
            <person name="Backstrom N."/>
        </authorList>
    </citation>
    <scope>NUCLEOTIDE SEQUENCE [LARGE SCALE GENOMIC DNA]</scope>
</reference>
<proteinExistence type="inferred from homology"/>
<accession>A0A5E4QGA2</accession>
<dbReference type="EMBL" id="FZQP02002780">
    <property type="protein sequence ID" value="VVC96546.1"/>
    <property type="molecule type" value="Genomic_DNA"/>
</dbReference>
<dbReference type="GO" id="GO:0005634">
    <property type="term" value="C:nucleus"/>
    <property type="evidence" value="ECO:0007669"/>
    <property type="project" value="UniProtKB-SubCell"/>
</dbReference>
<evidence type="ECO:0000256" key="2">
    <source>
        <dbReference type="ARBA" id="ARBA00009285"/>
    </source>
</evidence>